<dbReference type="Pfam" id="PF01678">
    <property type="entry name" value="DAP_epimerase"/>
    <property type="match status" value="2"/>
</dbReference>
<reference evidence="5 6" key="1">
    <citation type="submission" date="2016-10" db="EMBL/GenBank/DDBJ databases">
        <title>Description of Gloeomargarita lithophora gen. nov., sp. nov., a thylakoid-bearing basal-branching cyanobacterium with intracellular carbonates, and proposal for Gloeomargaritales ord. nov.</title>
        <authorList>
            <person name="Moreira D."/>
            <person name="Tavera R."/>
            <person name="Benzerara K."/>
            <person name="Skouri-Panet F."/>
            <person name="Couradeau E."/>
            <person name="Gerard E."/>
            <person name="Loussert C."/>
            <person name="Novelo E."/>
            <person name="Zivanovic Y."/>
            <person name="Lopez-Garcia P."/>
        </authorList>
    </citation>
    <scope>NUCLEOTIDE SEQUENCE [LARGE SCALE GENOMIC DNA]</scope>
    <source>
        <strain evidence="5 6">D10</strain>
    </source>
</reference>
<dbReference type="InterPro" id="IPR001653">
    <property type="entry name" value="DAP_epimerase_DapF"/>
</dbReference>
<evidence type="ECO:0000256" key="3">
    <source>
        <dbReference type="HAMAP-Rule" id="MF_00197"/>
    </source>
</evidence>
<dbReference type="PANTHER" id="PTHR31689">
    <property type="entry name" value="DIAMINOPIMELATE EPIMERASE, CHLOROPLASTIC"/>
    <property type="match status" value="1"/>
</dbReference>
<evidence type="ECO:0000313" key="6">
    <source>
        <dbReference type="Proteomes" id="UP000180235"/>
    </source>
</evidence>
<feature type="binding site" evidence="3">
    <location>
        <position position="193"/>
    </location>
    <ligand>
        <name>substrate</name>
    </ligand>
</feature>
<feature type="site" description="Could be important to modulate the pK values of the two catalytic cysteine residues" evidence="3">
    <location>
        <position position="211"/>
    </location>
</feature>
<feature type="binding site" evidence="3">
    <location>
        <begin position="75"/>
        <end position="76"/>
    </location>
    <ligand>
        <name>substrate</name>
    </ligand>
</feature>
<proteinExistence type="inferred from homology"/>
<sequence length="281" mass="29878">MATPFWKYHALGNDYLVLDPERLDFPLQPLAIQRLCHRHFGVGSDGILLGPLPAPGADFGLRIFNPDGSEAEKSGNGLRIFARYLWDGGKVGGEPFYVQTLGGLVQAQVQNQGQQVQVAMGRVSFQSGLIPVTGADREVIQEPIQVQGQTFTFSAATIGNPHCVILVPEATPALAQTYGSALENHAFFPQRTNVQFVQVLSPERLRLEIWERGAGYTLASGSSSSAAAAVVHRLGLCAPAVTVEMPGGELAIRIAPDFAITMTGPVTGVAQGILASDIFAG</sequence>
<comment type="subcellular location">
    <subcellularLocation>
        <location evidence="3">Cytoplasm</location>
    </subcellularLocation>
</comment>
<comment type="pathway">
    <text evidence="3">Amino-acid biosynthesis; L-lysine biosynthesis via DAP pathway; DL-2,6-diaminopimelate from LL-2,6-diaminopimelate: step 1/1.</text>
</comment>
<dbReference type="UniPathway" id="UPA00034">
    <property type="reaction ID" value="UER00025"/>
</dbReference>
<dbReference type="OrthoDB" id="9805408at2"/>
<organism evidence="5 6">
    <name type="scientific">Gloeomargarita lithophora Alchichica-D10</name>
    <dbReference type="NCBI Taxonomy" id="1188229"/>
    <lineage>
        <taxon>Bacteria</taxon>
        <taxon>Bacillati</taxon>
        <taxon>Cyanobacteriota</taxon>
        <taxon>Cyanophyceae</taxon>
        <taxon>Gloeomargaritales</taxon>
        <taxon>Gloeomargaritaceae</taxon>
        <taxon>Gloeomargarita</taxon>
    </lineage>
</organism>
<dbReference type="SUPFAM" id="SSF54506">
    <property type="entry name" value="Diaminopimelate epimerase-like"/>
    <property type="match status" value="2"/>
</dbReference>
<evidence type="ECO:0000313" key="5">
    <source>
        <dbReference type="EMBL" id="APB34360.1"/>
    </source>
</evidence>
<evidence type="ECO:0000256" key="4">
    <source>
        <dbReference type="NCBIfam" id="TIGR00652"/>
    </source>
</evidence>
<keyword evidence="3" id="KW-0028">Amino-acid biosynthesis</keyword>
<name>A0A1J0AEM0_9CYAN</name>
<comment type="subunit">
    <text evidence="3">Homodimer.</text>
</comment>
<dbReference type="GO" id="GO:0008837">
    <property type="term" value="F:diaminopimelate epimerase activity"/>
    <property type="evidence" value="ECO:0007669"/>
    <property type="project" value="UniProtKB-UniRule"/>
</dbReference>
<feature type="binding site" evidence="3">
    <location>
        <begin position="221"/>
        <end position="222"/>
    </location>
    <ligand>
        <name>substrate</name>
    </ligand>
</feature>
<feature type="binding site" evidence="3">
    <location>
        <position position="160"/>
    </location>
    <ligand>
        <name>substrate</name>
    </ligand>
</feature>
<dbReference type="EC" id="5.1.1.7" evidence="3 4"/>
<comment type="similarity">
    <text evidence="1 3">Belongs to the diaminopimelate epimerase family.</text>
</comment>
<keyword evidence="3" id="KW-0457">Lysine biosynthesis</keyword>
<gene>
    <name evidence="3 5" type="primary">dapF</name>
    <name evidence="5" type="ORF">GlitD10_2034</name>
</gene>
<dbReference type="Proteomes" id="UP000180235">
    <property type="component" value="Chromosome"/>
</dbReference>
<feature type="binding site" evidence="3">
    <location>
        <position position="65"/>
    </location>
    <ligand>
        <name>substrate</name>
    </ligand>
</feature>
<feature type="binding site" evidence="3">
    <location>
        <begin position="211"/>
        <end position="212"/>
    </location>
    <ligand>
        <name>substrate</name>
    </ligand>
</feature>
<dbReference type="PANTHER" id="PTHR31689:SF0">
    <property type="entry name" value="DIAMINOPIMELATE EPIMERASE"/>
    <property type="match status" value="1"/>
</dbReference>
<dbReference type="NCBIfam" id="TIGR00652">
    <property type="entry name" value="DapF"/>
    <property type="match status" value="1"/>
</dbReference>
<evidence type="ECO:0000256" key="1">
    <source>
        <dbReference type="ARBA" id="ARBA00010219"/>
    </source>
</evidence>
<comment type="catalytic activity">
    <reaction evidence="3">
        <text>(2S,6S)-2,6-diaminopimelate = meso-2,6-diaminopimelate</text>
        <dbReference type="Rhea" id="RHEA:15393"/>
        <dbReference type="ChEBI" id="CHEBI:57609"/>
        <dbReference type="ChEBI" id="CHEBI:57791"/>
        <dbReference type="EC" id="5.1.1.7"/>
    </reaction>
</comment>
<keyword evidence="3" id="KW-0963">Cytoplasm</keyword>
<dbReference type="GO" id="GO:0009089">
    <property type="term" value="P:lysine biosynthetic process via diaminopimelate"/>
    <property type="evidence" value="ECO:0007669"/>
    <property type="project" value="UniProtKB-UniRule"/>
</dbReference>
<keyword evidence="2 3" id="KW-0413">Isomerase</keyword>
<dbReference type="HAMAP" id="MF_00197">
    <property type="entry name" value="DAP_epimerase"/>
    <property type="match status" value="1"/>
</dbReference>
<feature type="site" description="Could be important to modulate the pK values of the two catalytic cysteine residues" evidence="3">
    <location>
        <position position="162"/>
    </location>
</feature>
<dbReference type="KEGG" id="glt:GlitD10_2034"/>
<keyword evidence="6" id="KW-1185">Reference proteome</keyword>
<dbReference type="STRING" id="1188229.GlitD10_2034"/>
<feature type="binding site" evidence="3">
    <location>
        <position position="13"/>
    </location>
    <ligand>
        <name>substrate</name>
    </ligand>
</feature>
<accession>A0A1J0AEM0</accession>
<protein>
    <recommendedName>
        <fullName evidence="3 4">Diaminopimelate epimerase</fullName>
        <shortName evidence="3">DAP epimerase</shortName>
        <ecNumber evidence="3 4">5.1.1.7</ecNumber>
    </recommendedName>
    <alternativeName>
        <fullName evidence="3">PLP-independent amino acid racemase</fullName>
    </alternativeName>
</protein>
<dbReference type="RefSeq" id="WP_071454809.1">
    <property type="nucleotide sequence ID" value="NZ_CP017675.1"/>
</dbReference>
<dbReference type="Gene3D" id="3.10.310.10">
    <property type="entry name" value="Diaminopimelate Epimerase, Chain A, domain 1"/>
    <property type="match status" value="2"/>
</dbReference>
<dbReference type="AlphaFoldDB" id="A0A1J0AEM0"/>
<comment type="caution">
    <text evidence="3">Lacks conserved residue(s) required for the propagation of feature annotation.</text>
</comment>
<comment type="function">
    <text evidence="3">Catalyzes the stereoinversion of LL-2,6-diaminopimelate (L,L-DAP) to meso-diaminopimelate (meso-DAP), a precursor of L-lysine and an essential component of the bacterial peptidoglycan.</text>
</comment>
<dbReference type="GO" id="GO:0005829">
    <property type="term" value="C:cytosol"/>
    <property type="evidence" value="ECO:0007669"/>
    <property type="project" value="TreeGrafter"/>
</dbReference>
<dbReference type="EMBL" id="CP017675">
    <property type="protein sequence ID" value="APB34360.1"/>
    <property type="molecule type" value="Genomic_DNA"/>
</dbReference>
<evidence type="ECO:0000256" key="2">
    <source>
        <dbReference type="ARBA" id="ARBA00023235"/>
    </source>
</evidence>